<evidence type="ECO:0000256" key="1">
    <source>
        <dbReference type="ARBA" id="ARBA00001946"/>
    </source>
</evidence>
<dbReference type="Gene3D" id="1.10.510.10">
    <property type="entry name" value="Transferase(Phosphotransferase) domain 1"/>
    <property type="match status" value="1"/>
</dbReference>
<evidence type="ECO:0000256" key="10">
    <source>
        <dbReference type="ARBA" id="ARBA00022842"/>
    </source>
</evidence>
<evidence type="ECO:0000256" key="5">
    <source>
        <dbReference type="ARBA" id="ARBA00022679"/>
    </source>
</evidence>
<keyword evidence="16" id="KW-1133">Transmembrane helix</keyword>
<dbReference type="CDD" id="cd05144">
    <property type="entry name" value="RIO2_C"/>
    <property type="match status" value="1"/>
</dbReference>
<keyword evidence="16" id="KW-0472">Membrane</keyword>
<comment type="catalytic activity">
    <reaction evidence="11">
        <text>L-threonyl-[protein] + ATP = O-phospho-L-threonyl-[protein] + ADP + H(+)</text>
        <dbReference type="Rhea" id="RHEA:46608"/>
        <dbReference type="Rhea" id="RHEA-COMP:11060"/>
        <dbReference type="Rhea" id="RHEA-COMP:11605"/>
        <dbReference type="ChEBI" id="CHEBI:15378"/>
        <dbReference type="ChEBI" id="CHEBI:30013"/>
        <dbReference type="ChEBI" id="CHEBI:30616"/>
        <dbReference type="ChEBI" id="CHEBI:61977"/>
        <dbReference type="ChEBI" id="CHEBI:456216"/>
        <dbReference type="EC" id="2.7.11.1"/>
    </reaction>
</comment>
<evidence type="ECO:0000256" key="9">
    <source>
        <dbReference type="ARBA" id="ARBA00022840"/>
    </source>
</evidence>
<dbReference type="InterPro" id="IPR000687">
    <property type="entry name" value="RIO_kinase"/>
</dbReference>
<reference evidence="18" key="2">
    <citation type="submission" date="2021-01" db="EMBL/GenBank/DDBJ databases">
        <authorList>
            <person name="Schikora-Tamarit M.A."/>
        </authorList>
    </citation>
    <scope>NUCLEOTIDE SEQUENCE</scope>
    <source>
        <strain evidence="18">CBS6341</strain>
    </source>
</reference>
<dbReference type="GO" id="GO:0005829">
    <property type="term" value="C:cytosol"/>
    <property type="evidence" value="ECO:0007669"/>
    <property type="project" value="TreeGrafter"/>
</dbReference>
<comment type="catalytic activity">
    <reaction evidence="12">
        <text>L-seryl-[protein] + ATP = O-phospho-L-seryl-[protein] + ADP + H(+)</text>
        <dbReference type="Rhea" id="RHEA:17989"/>
        <dbReference type="Rhea" id="RHEA-COMP:9863"/>
        <dbReference type="Rhea" id="RHEA-COMP:11604"/>
        <dbReference type="ChEBI" id="CHEBI:15378"/>
        <dbReference type="ChEBI" id="CHEBI:29999"/>
        <dbReference type="ChEBI" id="CHEBI:30616"/>
        <dbReference type="ChEBI" id="CHEBI:83421"/>
        <dbReference type="ChEBI" id="CHEBI:456216"/>
        <dbReference type="EC" id="2.7.11.1"/>
    </reaction>
</comment>
<dbReference type="GO" id="GO:0004674">
    <property type="term" value="F:protein serine/threonine kinase activity"/>
    <property type="evidence" value="ECO:0007669"/>
    <property type="project" value="UniProtKB-KW"/>
</dbReference>
<dbReference type="SMART" id="SM00090">
    <property type="entry name" value="RIO"/>
    <property type="match status" value="1"/>
</dbReference>
<dbReference type="Pfam" id="PF09202">
    <property type="entry name" value="Rio2_N"/>
    <property type="match status" value="1"/>
</dbReference>
<evidence type="ECO:0000256" key="3">
    <source>
        <dbReference type="ARBA" id="ARBA00012513"/>
    </source>
</evidence>
<dbReference type="Pfam" id="PF01163">
    <property type="entry name" value="RIO1"/>
    <property type="match status" value="1"/>
</dbReference>
<gene>
    <name evidence="18" type="ORF">WICMUC_004174</name>
</gene>
<keyword evidence="4" id="KW-0723">Serine/threonine-protein kinase</keyword>
<dbReference type="Gene3D" id="3.30.200.20">
    <property type="entry name" value="Phosphorylase Kinase, domain 1"/>
    <property type="match status" value="1"/>
</dbReference>
<dbReference type="InterPro" id="IPR036390">
    <property type="entry name" value="WH_DNA-bd_sf"/>
</dbReference>
<keyword evidence="9" id="KW-0067">ATP-binding</keyword>
<dbReference type="SUPFAM" id="SSF56112">
    <property type="entry name" value="Protein kinase-like (PK-like)"/>
    <property type="match status" value="1"/>
</dbReference>
<sequence length="565" mass="65254">MKLDTSHMRYLTPDDFRVLTAVEMGSRNHEVVPTTLIHQIGGLRSISGTNRCISDLAKTRLIQKLRNAKYDGYRISFNGYDYLALKSMLNRGTIFSVGTTIGVGKESDIYSTSDSTGLKKVLKIHRLGRTSFKTVKNNRDYLRNRSSGSWMYLSRLAANKEYQFMSTLFTNGFNVPEPYDYSRHSILMQWIDGFPMRVLRKHSNHKKLYSDLMKFIVKLANHGLIHCDFNEFNIVIVNEDARDKYDTDFIVIDFPQCISIGHVDAEYYFKRDVECIKRFFRKKLNYAPEEDPIMIDTDGYGEGYKYSEPDFHRDVKRIAELDVQVEASGFSKKKKSDRDLEDAVESMRGSIKDGENEDEEFEVMGEDEDEDGSDYGYDDEYDSEDLEEESSDDDDDAEDLEEENERIIEALQHGVKELKMDKLVALLIFLPSSTFSWTIISTRTTRASKIVSWTTETTWTAWTIWTSKTISWATKTTWATWATWAAWAAWTSKVFSWATKTFSLTFMMTMMMFSWTSKFFSWAPETTLLATVTLTLTSKSLATVTLTLTSKSLVTMMFMVFICIF</sequence>
<comment type="cofactor">
    <cofactor evidence="1">
        <name>Mg(2+)</name>
        <dbReference type="ChEBI" id="CHEBI:18420"/>
    </cofactor>
</comment>
<dbReference type="FunFam" id="1.10.510.10:FF:000566">
    <property type="entry name" value="Serine/threonine-protein kinase rio2"/>
    <property type="match status" value="1"/>
</dbReference>
<dbReference type="PANTHER" id="PTHR45852:SF1">
    <property type="entry name" value="SERINE_THREONINE-PROTEIN KINASE RIO2"/>
    <property type="match status" value="1"/>
</dbReference>
<dbReference type="EC" id="2.7.11.1" evidence="3"/>
<keyword evidence="19" id="KW-1185">Reference proteome</keyword>
<dbReference type="OrthoDB" id="10258631at2759"/>
<evidence type="ECO:0000256" key="16">
    <source>
        <dbReference type="SAM" id="Phobius"/>
    </source>
</evidence>
<evidence type="ECO:0000256" key="8">
    <source>
        <dbReference type="ARBA" id="ARBA00022777"/>
    </source>
</evidence>
<evidence type="ECO:0000256" key="13">
    <source>
        <dbReference type="ARBA" id="ARBA00068353"/>
    </source>
</evidence>
<dbReference type="Proteomes" id="UP000769528">
    <property type="component" value="Unassembled WGS sequence"/>
</dbReference>
<keyword evidence="16" id="KW-0812">Transmembrane</keyword>
<dbReference type="InterPro" id="IPR018934">
    <property type="entry name" value="RIO_dom"/>
</dbReference>
<organism evidence="18 19">
    <name type="scientific">Wickerhamomyces mucosus</name>
    <dbReference type="NCBI Taxonomy" id="1378264"/>
    <lineage>
        <taxon>Eukaryota</taxon>
        <taxon>Fungi</taxon>
        <taxon>Dikarya</taxon>
        <taxon>Ascomycota</taxon>
        <taxon>Saccharomycotina</taxon>
        <taxon>Saccharomycetes</taxon>
        <taxon>Phaffomycetales</taxon>
        <taxon>Wickerhamomycetaceae</taxon>
        <taxon>Wickerhamomyces</taxon>
    </lineage>
</organism>
<evidence type="ECO:0000256" key="7">
    <source>
        <dbReference type="ARBA" id="ARBA00022741"/>
    </source>
</evidence>
<feature type="domain" description="RIO kinase" evidence="17">
    <location>
        <begin position="66"/>
        <end position="302"/>
    </location>
</feature>
<name>A0A9P8TAU4_9ASCO</name>
<dbReference type="EMBL" id="JAEUBF010001113">
    <property type="protein sequence ID" value="KAH3672768.1"/>
    <property type="molecule type" value="Genomic_DNA"/>
</dbReference>
<feature type="transmembrane region" description="Helical" evidence="16">
    <location>
        <begin position="423"/>
        <end position="440"/>
    </location>
</feature>
<evidence type="ECO:0000256" key="14">
    <source>
        <dbReference type="ARBA" id="ARBA00068837"/>
    </source>
</evidence>
<evidence type="ECO:0000256" key="4">
    <source>
        <dbReference type="ARBA" id="ARBA00022527"/>
    </source>
</evidence>
<dbReference type="PANTHER" id="PTHR45852">
    <property type="entry name" value="SER/THR-PROTEIN KINASE RIO2"/>
    <property type="match status" value="1"/>
</dbReference>
<accession>A0A9P8TAU4</accession>
<dbReference type="Gene3D" id="1.10.10.10">
    <property type="entry name" value="Winged helix-like DNA-binding domain superfamily/Winged helix DNA-binding domain"/>
    <property type="match status" value="1"/>
</dbReference>
<evidence type="ECO:0000256" key="11">
    <source>
        <dbReference type="ARBA" id="ARBA00047899"/>
    </source>
</evidence>
<reference evidence="18" key="1">
    <citation type="journal article" date="2021" name="Open Biol.">
        <title>Shared evolutionary footprints suggest mitochondrial oxidative damage underlies multiple complex I losses in fungi.</title>
        <authorList>
            <person name="Schikora-Tamarit M.A."/>
            <person name="Marcet-Houben M."/>
            <person name="Nosek J."/>
            <person name="Gabaldon T."/>
        </authorList>
    </citation>
    <scope>NUCLEOTIDE SEQUENCE</scope>
    <source>
        <strain evidence="18">CBS6341</strain>
    </source>
</reference>
<keyword evidence="6" id="KW-0479">Metal-binding</keyword>
<evidence type="ECO:0000313" key="19">
    <source>
        <dbReference type="Proteomes" id="UP000769528"/>
    </source>
</evidence>
<dbReference type="InterPro" id="IPR011009">
    <property type="entry name" value="Kinase-like_dom_sf"/>
</dbReference>
<evidence type="ECO:0000259" key="17">
    <source>
        <dbReference type="SMART" id="SM00090"/>
    </source>
</evidence>
<dbReference type="GO" id="GO:0030490">
    <property type="term" value="P:maturation of SSU-rRNA"/>
    <property type="evidence" value="ECO:0007669"/>
    <property type="project" value="TreeGrafter"/>
</dbReference>
<keyword evidence="5" id="KW-0808">Transferase</keyword>
<evidence type="ECO:0000256" key="15">
    <source>
        <dbReference type="SAM" id="MobiDB-lite"/>
    </source>
</evidence>
<protein>
    <recommendedName>
        <fullName evidence="13">Serine/threonine-protein kinase RIO2</fullName>
        <ecNumber evidence="3">2.7.11.1</ecNumber>
    </recommendedName>
    <alternativeName>
        <fullName evidence="14">Serine/threonine-protein kinase rio2</fullName>
    </alternativeName>
</protein>
<dbReference type="FunFam" id="3.30.200.20:FF:000052">
    <property type="entry name" value="Serine/threonine-protein kinase RIO2"/>
    <property type="match status" value="1"/>
</dbReference>
<keyword evidence="8" id="KW-0418">Kinase</keyword>
<comment type="caution">
    <text evidence="18">The sequence shown here is derived from an EMBL/GenBank/DDBJ whole genome shotgun (WGS) entry which is preliminary data.</text>
</comment>
<feature type="region of interest" description="Disordered" evidence="15">
    <location>
        <begin position="334"/>
        <end position="399"/>
    </location>
</feature>
<dbReference type="GO" id="GO:0030688">
    <property type="term" value="C:preribosome, small subunit precursor"/>
    <property type="evidence" value="ECO:0007669"/>
    <property type="project" value="TreeGrafter"/>
</dbReference>
<feature type="transmembrane region" description="Helical" evidence="16">
    <location>
        <begin position="502"/>
        <end position="521"/>
    </location>
</feature>
<dbReference type="InterPro" id="IPR030484">
    <property type="entry name" value="Rio2"/>
</dbReference>
<feature type="compositionally biased region" description="Acidic residues" evidence="15">
    <location>
        <begin position="355"/>
        <end position="399"/>
    </location>
</feature>
<dbReference type="InterPro" id="IPR015285">
    <property type="entry name" value="RIO2_wHTH_N"/>
</dbReference>
<dbReference type="GO" id="GO:0046872">
    <property type="term" value="F:metal ion binding"/>
    <property type="evidence" value="ECO:0007669"/>
    <property type="project" value="UniProtKB-KW"/>
</dbReference>
<dbReference type="GO" id="GO:0005524">
    <property type="term" value="F:ATP binding"/>
    <property type="evidence" value="ECO:0007669"/>
    <property type="project" value="UniProtKB-KW"/>
</dbReference>
<evidence type="ECO:0000256" key="2">
    <source>
        <dbReference type="ARBA" id="ARBA00009196"/>
    </source>
</evidence>
<evidence type="ECO:0000256" key="12">
    <source>
        <dbReference type="ARBA" id="ARBA00048679"/>
    </source>
</evidence>
<proteinExistence type="inferred from homology"/>
<comment type="similarity">
    <text evidence="2">Belongs to the protein kinase superfamily. RIO-type Ser/Thr kinase family.</text>
</comment>
<evidence type="ECO:0000256" key="6">
    <source>
        <dbReference type="ARBA" id="ARBA00022723"/>
    </source>
</evidence>
<dbReference type="GO" id="GO:0005634">
    <property type="term" value="C:nucleus"/>
    <property type="evidence" value="ECO:0007669"/>
    <property type="project" value="TreeGrafter"/>
</dbReference>
<dbReference type="InterPro" id="IPR036388">
    <property type="entry name" value="WH-like_DNA-bd_sf"/>
</dbReference>
<dbReference type="AlphaFoldDB" id="A0A9P8TAU4"/>
<evidence type="ECO:0000313" key="18">
    <source>
        <dbReference type="EMBL" id="KAH3672768.1"/>
    </source>
</evidence>
<feature type="transmembrane region" description="Helical" evidence="16">
    <location>
        <begin position="541"/>
        <end position="564"/>
    </location>
</feature>
<dbReference type="FunFam" id="1.10.10.10:FF:000053">
    <property type="entry name" value="Serine/threonine-protein kinase RIO2"/>
    <property type="match status" value="1"/>
</dbReference>
<dbReference type="SUPFAM" id="SSF46785">
    <property type="entry name" value="Winged helix' DNA-binding domain"/>
    <property type="match status" value="1"/>
</dbReference>
<keyword evidence="7" id="KW-0547">Nucleotide-binding</keyword>
<keyword evidence="10" id="KW-0460">Magnesium</keyword>